<dbReference type="RefSeq" id="WP_005919900.1">
    <property type="nucleotide sequence ID" value="NZ_ALVD01000014.1"/>
</dbReference>
<dbReference type="EMBL" id="ALVD01000014">
    <property type="protein sequence ID" value="EJU06734.1"/>
    <property type="molecule type" value="Genomic_DNA"/>
</dbReference>
<name>A0ABN0GXP8_9FUSO</name>
<proteinExistence type="predicted"/>
<keyword evidence="1" id="KW-0639">Primosome</keyword>
<organism evidence="3 4">
    <name type="scientific">Fusobacterium hwasookii ChDC F128</name>
    <dbReference type="NCBI Taxonomy" id="1216362"/>
    <lineage>
        <taxon>Bacteria</taxon>
        <taxon>Fusobacteriati</taxon>
        <taxon>Fusobacteriota</taxon>
        <taxon>Fusobacteriia</taxon>
        <taxon>Fusobacteriales</taxon>
        <taxon>Fusobacteriaceae</taxon>
        <taxon>Fusobacterium</taxon>
    </lineage>
</organism>
<dbReference type="InterPro" id="IPR003593">
    <property type="entry name" value="AAA+_ATPase"/>
</dbReference>
<evidence type="ECO:0000256" key="1">
    <source>
        <dbReference type="ARBA" id="ARBA00022515"/>
    </source>
</evidence>
<protein>
    <submittedName>
        <fullName evidence="3">Replicative DNA helicase</fullName>
    </submittedName>
</protein>
<evidence type="ECO:0000313" key="3">
    <source>
        <dbReference type="EMBL" id="EJU06734.1"/>
    </source>
</evidence>
<dbReference type="Pfam" id="PF03796">
    <property type="entry name" value="DnaB_C"/>
    <property type="match status" value="1"/>
</dbReference>
<dbReference type="PANTHER" id="PTHR30153:SF2">
    <property type="entry name" value="REPLICATIVE DNA HELICASE"/>
    <property type="match status" value="1"/>
</dbReference>
<accession>A0ABN0GXP8</accession>
<dbReference type="Proteomes" id="UP000004829">
    <property type="component" value="Unassembled WGS sequence"/>
</dbReference>
<dbReference type="SMART" id="SM00382">
    <property type="entry name" value="AAA"/>
    <property type="match status" value="1"/>
</dbReference>
<comment type="caution">
    <text evidence="3">The sequence shown here is derived from an EMBL/GenBank/DDBJ whole genome shotgun (WGS) entry which is preliminary data.</text>
</comment>
<evidence type="ECO:0000259" key="2">
    <source>
        <dbReference type="PROSITE" id="PS51199"/>
    </source>
</evidence>
<keyword evidence="3" id="KW-0547">Nucleotide-binding</keyword>
<keyword evidence="3" id="KW-0347">Helicase</keyword>
<gene>
    <name evidence="3" type="ORF">B437_10982</name>
</gene>
<dbReference type="PROSITE" id="PS51199">
    <property type="entry name" value="SF4_HELICASE"/>
    <property type="match status" value="1"/>
</dbReference>
<dbReference type="GO" id="GO:0004386">
    <property type="term" value="F:helicase activity"/>
    <property type="evidence" value="ECO:0007669"/>
    <property type="project" value="UniProtKB-KW"/>
</dbReference>
<reference evidence="4" key="1">
    <citation type="journal article" date="2012" name="J. Bacteriol.">
        <title>Draft Genome Sequence of Fusobacterium nucleatum ChDC F128, Isolated from a Periodontitis Lesion.</title>
        <authorList>
            <person name="Park S.N."/>
            <person name="Kong S.W."/>
            <person name="Kim H.S."/>
            <person name="Park M.S."/>
            <person name="Lee J.W."/>
            <person name="Cho E."/>
            <person name="Lim Y.K."/>
            <person name="Choi M.H."/>
            <person name="Chang Y.H."/>
            <person name="Shin J.H."/>
            <person name="Park H.S."/>
            <person name="Choi S.H."/>
            <person name="Kook J.K."/>
        </authorList>
    </citation>
    <scope>NUCLEOTIDE SEQUENCE [LARGE SCALE GENOMIC DNA]</scope>
    <source>
        <strain evidence="4">ChDC F128</strain>
    </source>
</reference>
<dbReference type="InterPro" id="IPR027417">
    <property type="entry name" value="P-loop_NTPase"/>
</dbReference>
<keyword evidence="3" id="KW-0067">ATP-binding</keyword>
<sequence length="497" mass="58093">MSLDRFKNDITEVKINRVDTFKDEIELAMFLYICIASKNNNYNYLVFEREEILNTILKMDLNYLTVGEIASFILRVKKYKWQGLDLEEVLEDKDVKDFLISLSAEMDNKEIQKTMISRFNLETVIKVIEKLRKAYLIRKTIKALEREDIMLNIEKDIMELDSIVKEKVPVINKTFYREESYDLIMEEKDQIEDILQTDTVLDVVLKLFKQEIFLVSGEPGTGKTSFVLDIALKLEKAGHRGIFFSLEMGKKAIGNRALSIQTSIPTEEFLSAESLKKFIESFEKDKQDIFYKRIEKFRTKVKRLEIVDTTGISVDYIEEYVSNSIALSGKLDYIVVDYLQLLNGKGNNTTEIITYISKRLKEIAKKYNIVVIATVQMNTESKKELQRATRGEEKTYKLYGTSLKGSSQLDQDAGAILFLTKIADDEVYKQRLLNLQISKQRNYKTFDDLELEFLLPNQVFKYTRLIERFNYVKPKKEIKEQEQSKREVPVAEQQKML</sequence>
<evidence type="ECO:0000313" key="4">
    <source>
        <dbReference type="Proteomes" id="UP000004829"/>
    </source>
</evidence>
<dbReference type="InterPro" id="IPR007694">
    <property type="entry name" value="DNA_helicase_DnaB-like_C"/>
</dbReference>
<dbReference type="PANTHER" id="PTHR30153">
    <property type="entry name" value="REPLICATIVE DNA HELICASE DNAB"/>
    <property type="match status" value="1"/>
</dbReference>
<keyword evidence="3" id="KW-0378">Hydrolase</keyword>
<dbReference type="Gene3D" id="3.40.50.300">
    <property type="entry name" value="P-loop containing nucleotide triphosphate hydrolases"/>
    <property type="match status" value="1"/>
</dbReference>
<feature type="domain" description="SF4 helicase" evidence="2">
    <location>
        <begin position="187"/>
        <end position="484"/>
    </location>
</feature>
<dbReference type="SUPFAM" id="SSF52540">
    <property type="entry name" value="P-loop containing nucleoside triphosphate hydrolases"/>
    <property type="match status" value="1"/>
</dbReference>
<keyword evidence="4" id="KW-1185">Reference proteome</keyword>